<reference evidence="2" key="1">
    <citation type="journal article" date="2023" name="Nat. Plants">
        <title>Single-cell RNA sequencing provides a high-resolution roadmap for understanding the multicellular compartmentation of specialized metabolism.</title>
        <authorList>
            <person name="Sun S."/>
            <person name="Shen X."/>
            <person name="Li Y."/>
            <person name="Li Y."/>
            <person name="Wang S."/>
            <person name="Li R."/>
            <person name="Zhang H."/>
            <person name="Shen G."/>
            <person name="Guo B."/>
            <person name="Wei J."/>
            <person name="Xu J."/>
            <person name="St-Pierre B."/>
            <person name="Chen S."/>
            <person name="Sun C."/>
        </authorList>
    </citation>
    <scope>NUCLEOTIDE SEQUENCE [LARGE SCALE GENOMIC DNA]</scope>
</reference>
<dbReference type="Proteomes" id="UP001060085">
    <property type="component" value="Linkage Group LG04"/>
</dbReference>
<gene>
    <name evidence="1" type="ORF">M9H77_19459</name>
</gene>
<proteinExistence type="predicted"/>
<accession>A0ACC0BAD8</accession>
<keyword evidence="2" id="KW-1185">Reference proteome</keyword>
<sequence>MLKSLLLSVLSIFYFRLMIYAHVPRYFLENTIEIDESIEEGSKGKHNVEERGKARVVTPPPSAPLKAKNAINKHFYSKTAELSTVELIGNPILDEKRITKESLDQYKIMELLLGMASVELALFAEQYDENLVKEFYRNLIGTGLEEDVDLDEVTKVLIGDAGAIWPETNKLNSNLMKMPYRALFRLICSMLCHQEKDQYLHYDLQENPQADKLKEGRFTRQKSSKKKQSSIKLASPSPPPPSADFPDMTTSLDLLNQKLFNVMALVLQIQQDSKNLKDKLP</sequence>
<evidence type="ECO:0000313" key="2">
    <source>
        <dbReference type="Proteomes" id="UP001060085"/>
    </source>
</evidence>
<organism evidence="1 2">
    <name type="scientific">Catharanthus roseus</name>
    <name type="common">Madagascar periwinkle</name>
    <name type="synonym">Vinca rosea</name>
    <dbReference type="NCBI Taxonomy" id="4058"/>
    <lineage>
        <taxon>Eukaryota</taxon>
        <taxon>Viridiplantae</taxon>
        <taxon>Streptophyta</taxon>
        <taxon>Embryophyta</taxon>
        <taxon>Tracheophyta</taxon>
        <taxon>Spermatophyta</taxon>
        <taxon>Magnoliopsida</taxon>
        <taxon>eudicotyledons</taxon>
        <taxon>Gunneridae</taxon>
        <taxon>Pentapetalae</taxon>
        <taxon>asterids</taxon>
        <taxon>lamiids</taxon>
        <taxon>Gentianales</taxon>
        <taxon>Apocynaceae</taxon>
        <taxon>Rauvolfioideae</taxon>
        <taxon>Vinceae</taxon>
        <taxon>Catharanthinae</taxon>
        <taxon>Catharanthus</taxon>
    </lineage>
</organism>
<evidence type="ECO:0000313" key="1">
    <source>
        <dbReference type="EMBL" id="KAI5669606.1"/>
    </source>
</evidence>
<name>A0ACC0BAD8_CATRO</name>
<comment type="caution">
    <text evidence="1">The sequence shown here is derived from an EMBL/GenBank/DDBJ whole genome shotgun (WGS) entry which is preliminary data.</text>
</comment>
<protein>
    <submittedName>
        <fullName evidence="1">Uncharacterized protein</fullName>
    </submittedName>
</protein>
<dbReference type="EMBL" id="CM044704">
    <property type="protein sequence ID" value="KAI5669606.1"/>
    <property type="molecule type" value="Genomic_DNA"/>
</dbReference>